<reference evidence="13 14" key="1">
    <citation type="submission" date="2018-03" db="EMBL/GenBank/DDBJ databases">
        <title>Arenimonas caeni sp. nov., isolated from activated sludge.</title>
        <authorList>
            <person name="Liu H."/>
        </authorList>
    </citation>
    <scope>NUCLEOTIDE SEQUENCE [LARGE SCALE GENOMIC DNA]</scope>
    <source>
        <strain evidence="14">z29</strain>
    </source>
</reference>
<evidence type="ECO:0000256" key="1">
    <source>
        <dbReference type="ARBA" id="ARBA00004377"/>
    </source>
</evidence>
<dbReference type="InterPro" id="IPR045584">
    <property type="entry name" value="Pilin-like"/>
</dbReference>
<feature type="domain" description="General secretion pathway GspH" evidence="12">
    <location>
        <begin position="59"/>
        <end position="178"/>
    </location>
</feature>
<keyword evidence="4" id="KW-0488">Methylation</keyword>
<protein>
    <recommendedName>
        <fullName evidence="2">Type II secretion system protein H</fullName>
    </recommendedName>
    <alternativeName>
        <fullName evidence="10">General secretion pathway protein H</fullName>
    </alternativeName>
</protein>
<dbReference type="GO" id="GO:0015627">
    <property type="term" value="C:type II protein secretion system complex"/>
    <property type="evidence" value="ECO:0007669"/>
    <property type="project" value="InterPro"/>
</dbReference>
<dbReference type="GO" id="GO:0005886">
    <property type="term" value="C:plasma membrane"/>
    <property type="evidence" value="ECO:0007669"/>
    <property type="project" value="UniProtKB-SubCell"/>
</dbReference>
<keyword evidence="6 11" id="KW-0812">Transmembrane</keyword>
<keyword evidence="3" id="KW-1003">Cell membrane</keyword>
<comment type="similarity">
    <text evidence="9">Belongs to the GSP H family.</text>
</comment>
<comment type="caution">
    <text evidence="13">The sequence shown here is derived from an EMBL/GenBank/DDBJ whole genome shotgun (WGS) entry which is preliminary data.</text>
</comment>
<name>A0A2P6M7Q0_9GAMM</name>
<evidence type="ECO:0000256" key="5">
    <source>
        <dbReference type="ARBA" id="ARBA00022519"/>
    </source>
</evidence>
<organism evidence="13 14">
    <name type="scientific">Arenimonas caeni</name>
    <dbReference type="NCBI Taxonomy" id="2058085"/>
    <lineage>
        <taxon>Bacteria</taxon>
        <taxon>Pseudomonadati</taxon>
        <taxon>Pseudomonadota</taxon>
        <taxon>Gammaproteobacteria</taxon>
        <taxon>Lysobacterales</taxon>
        <taxon>Lysobacteraceae</taxon>
        <taxon>Arenimonas</taxon>
    </lineage>
</organism>
<gene>
    <name evidence="13" type="ORF">C6N40_09365</name>
</gene>
<dbReference type="EMBL" id="PVLF01000014">
    <property type="protein sequence ID" value="PRH82000.1"/>
    <property type="molecule type" value="Genomic_DNA"/>
</dbReference>
<dbReference type="InterPro" id="IPR012902">
    <property type="entry name" value="N_methyl_site"/>
</dbReference>
<dbReference type="NCBIfam" id="TIGR02532">
    <property type="entry name" value="IV_pilin_GFxxxE"/>
    <property type="match status" value="1"/>
</dbReference>
<dbReference type="GO" id="GO:0015628">
    <property type="term" value="P:protein secretion by the type II secretion system"/>
    <property type="evidence" value="ECO:0007669"/>
    <property type="project" value="InterPro"/>
</dbReference>
<evidence type="ECO:0000313" key="13">
    <source>
        <dbReference type="EMBL" id="PRH82000.1"/>
    </source>
</evidence>
<evidence type="ECO:0000256" key="3">
    <source>
        <dbReference type="ARBA" id="ARBA00022475"/>
    </source>
</evidence>
<evidence type="ECO:0000256" key="11">
    <source>
        <dbReference type="SAM" id="Phobius"/>
    </source>
</evidence>
<evidence type="ECO:0000256" key="4">
    <source>
        <dbReference type="ARBA" id="ARBA00022481"/>
    </source>
</evidence>
<comment type="subcellular location">
    <subcellularLocation>
        <location evidence="1">Cell inner membrane</location>
        <topology evidence="1">Single-pass membrane protein</topology>
    </subcellularLocation>
</comment>
<sequence>MGHNASRMDLGRGRAGSPRQAGFTLLELMVTVAVLAIVLAIAVPSFQGITNRNRLTAITNEVVAAAQLTRMEAIRRNQRVVMCPTTDGSACNGGDWTRVVIREAAAGGEVIREFRFLGRGISVVGSPAITNGNRLSFNSSGFARAGNNAADTSGTIRICTSELDAGENARDLQIAVSRISVTPTGSAGCQAPGNG</sequence>
<feature type="transmembrane region" description="Helical" evidence="11">
    <location>
        <begin position="21"/>
        <end position="43"/>
    </location>
</feature>
<evidence type="ECO:0000256" key="10">
    <source>
        <dbReference type="ARBA" id="ARBA00030775"/>
    </source>
</evidence>
<dbReference type="OrthoDB" id="6039229at2"/>
<dbReference type="Pfam" id="PF07963">
    <property type="entry name" value="N_methyl"/>
    <property type="match status" value="1"/>
</dbReference>
<evidence type="ECO:0000313" key="14">
    <source>
        <dbReference type="Proteomes" id="UP000241736"/>
    </source>
</evidence>
<keyword evidence="14" id="KW-1185">Reference proteome</keyword>
<accession>A0A2P6M7Q0</accession>
<evidence type="ECO:0000256" key="2">
    <source>
        <dbReference type="ARBA" id="ARBA00021549"/>
    </source>
</evidence>
<dbReference type="InterPro" id="IPR022346">
    <property type="entry name" value="T2SS_GspH"/>
</dbReference>
<evidence type="ECO:0000256" key="7">
    <source>
        <dbReference type="ARBA" id="ARBA00022989"/>
    </source>
</evidence>
<keyword evidence="7 11" id="KW-1133">Transmembrane helix</keyword>
<dbReference type="AlphaFoldDB" id="A0A2P6M7Q0"/>
<dbReference type="PROSITE" id="PS00409">
    <property type="entry name" value="PROKAR_NTER_METHYL"/>
    <property type="match status" value="1"/>
</dbReference>
<evidence type="ECO:0000256" key="8">
    <source>
        <dbReference type="ARBA" id="ARBA00023136"/>
    </source>
</evidence>
<proteinExistence type="inferred from homology"/>
<dbReference type="SUPFAM" id="SSF54523">
    <property type="entry name" value="Pili subunits"/>
    <property type="match status" value="1"/>
</dbReference>
<evidence type="ECO:0000256" key="6">
    <source>
        <dbReference type="ARBA" id="ARBA00022692"/>
    </source>
</evidence>
<evidence type="ECO:0000256" key="9">
    <source>
        <dbReference type="ARBA" id="ARBA00025772"/>
    </source>
</evidence>
<evidence type="ECO:0000259" key="12">
    <source>
        <dbReference type="Pfam" id="PF12019"/>
    </source>
</evidence>
<dbReference type="Pfam" id="PF12019">
    <property type="entry name" value="GspH"/>
    <property type="match status" value="1"/>
</dbReference>
<keyword evidence="8 11" id="KW-0472">Membrane</keyword>
<dbReference type="Proteomes" id="UP000241736">
    <property type="component" value="Unassembled WGS sequence"/>
</dbReference>
<dbReference type="Gene3D" id="3.55.40.10">
    <property type="entry name" value="minor pseudopilin epsh domain"/>
    <property type="match status" value="1"/>
</dbReference>
<keyword evidence="5" id="KW-0997">Cell inner membrane</keyword>